<dbReference type="Gene3D" id="2.60.40.1470">
    <property type="entry name" value="ApaG domain"/>
    <property type="match status" value="1"/>
</dbReference>
<dbReference type="InterPro" id="IPR023065">
    <property type="entry name" value="Uncharacterised_ApaG"/>
</dbReference>
<keyword evidence="6" id="KW-1185">Reference proteome</keyword>
<name>A0ABV2CR72_9RHOO</name>
<reference evidence="5 6" key="1">
    <citation type="submission" date="2024-07" db="EMBL/GenBank/DDBJ databases">
        <title>Uliginosibacterium paludis KCTC:42655.</title>
        <authorList>
            <person name="Kim M.K."/>
        </authorList>
    </citation>
    <scope>NUCLEOTIDE SEQUENCE [LARGE SCALE GENOMIC DNA]</scope>
    <source>
        <strain evidence="5 6">KCTC 42655</strain>
    </source>
</reference>
<dbReference type="Pfam" id="PF04379">
    <property type="entry name" value="DUF525"/>
    <property type="match status" value="1"/>
</dbReference>
<dbReference type="PANTHER" id="PTHR14289">
    <property type="entry name" value="F-BOX ONLY PROTEIN 3"/>
    <property type="match status" value="1"/>
</dbReference>
<sequence>MNPPIPRIHVEAQPQYLPEQSDPAEPRFTFAYHITIRNEGTVPARLISRHWIISDAHGNTEEVQGEGVVGEKPLLGPGESYRYTSGCPLSTAFGSMRGSYRFVTEDGTEFDAEIPEFFLVGPRTLH</sequence>
<dbReference type="InterPro" id="IPR007474">
    <property type="entry name" value="ApaG_domain"/>
</dbReference>
<dbReference type="HAMAP" id="MF_00791">
    <property type="entry name" value="ApaG"/>
    <property type="match status" value="1"/>
</dbReference>
<gene>
    <name evidence="2 5" type="primary">apaG</name>
    <name evidence="5" type="ORF">ABVT11_11350</name>
</gene>
<dbReference type="RefSeq" id="WP_345929030.1">
    <property type="nucleotide sequence ID" value="NZ_JBDIVF010000008.1"/>
</dbReference>
<accession>A0ABV2CR72</accession>
<feature type="domain" description="ApaG" evidence="4">
    <location>
        <begin position="2"/>
        <end position="126"/>
    </location>
</feature>
<dbReference type="PANTHER" id="PTHR14289:SF16">
    <property type="entry name" value="POLYMERASE DELTA-INTERACTING PROTEIN 2"/>
    <property type="match status" value="1"/>
</dbReference>
<evidence type="ECO:0000256" key="3">
    <source>
        <dbReference type="SAM" id="MobiDB-lite"/>
    </source>
</evidence>
<dbReference type="SUPFAM" id="SSF110069">
    <property type="entry name" value="ApaG-like"/>
    <property type="match status" value="1"/>
</dbReference>
<dbReference type="PROSITE" id="PS51087">
    <property type="entry name" value="APAG"/>
    <property type="match status" value="1"/>
</dbReference>
<evidence type="ECO:0000313" key="6">
    <source>
        <dbReference type="Proteomes" id="UP001548590"/>
    </source>
</evidence>
<organism evidence="5 6">
    <name type="scientific">Uliginosibacterium paludis</name>
    <dbReference type="NCBI Taxonomy" id="1615952"/>
    <lineage>
        <taxon>Bacteria</taxon>
        <taxon>Pseudomonadati</taxon>
        <taxon>Pseudomonadota</taxon>
        <taxon>Betaproteobacteria</taxon>
        <taxon>Rhodocyclales</taxon>
        <taxon>Zoogloeaceae</taxon>
        <taxon>Uliginosibacterium</taxon>
    </lineage>
</organism>
<evidence type="ECO:0000259" key="4">
    <source>
        <dbReference type="PROSITE" id="PS51087"/>
    </source>
</evidence>
<dbReference type="NCBIfam" id="NF003967">
    <property type="entry name" value="PRK05461.1"/>
    <property type="match status" value="1"/>
</dbReference>
<dbReference type="EMBL" id="JBEWLZ010000005">
    <property type="protein sequence ID" value="MET1490421.1"/>
    <property type="molecule type" value="Genomic_DNA"/>
</dbReference>
<evidence type="ECO:0000313" key="5">
    <source>
        <dbReference type="EMBL" id="MET1490421.1"/>
    </source>
</evidence>
<evidence type="ECO:0000256" key="2">
    <source>
        <dbReference type="HAMAP-Rule" id="MF_00791"/>
    </source>
</evidence>
<protein>
    <recommendedName>
        <fullName evidence="1 2">Protein ApaG</fullName>
    </recommendedName>
</protein>
<evidence type="ECO:0000256" key="1">
    <source>
        <dbReference type="ARBA" id="ARBA00017693"/>
    </source>
</evidence>
<comment type="caution">
    <text evidence="5">The sequence shown here is derived from an EMBL/GenBank/DDBJ whole genome shotgun (WGS) entry which is preliminary data.</text>
</comment>
<feature type="region of interest" description="Disordered" evidence="3">
    <location>
        <begin position="1"/>
        <end position="22"/>
    </location>
</feature>
<dbReference type="InterPro" id="IPR036767">
    <property type="entry name" value="ApaG_sf"/>
</dbReference>
<dbReference type="Proteomes" id="UP001548590">
    <property type="component" value="Unassembled WGS sequence"/>
</dbReference>
<proteinExistence type="inferred from homology"/>